<dbReference type="Gene3D" id="3.40.50.300">
    <property type="entry name" value="P-loop containing nucleotide triphosphate hydrolases"/>
    <property type="match status" value="1"/>
</dbReference>
<dbReference type="InterPro" id="IPR027417">
    <property type="entry name" value="P-loop_NTPase"/>
</dbReference>
<evidence type="ECO:0000256" key="5">
    <source>
        <dbReference type="ARBA" id="ARBA00022528"/>
    </source>
</evidence>
<evidence type="ECO:0000256" key="3">
    <source>
        <dbReference type="ARBA" id="ARBA00008535"/>
    </source>
</evidence>
<dbReference type="AlphaFoldDB" id="A0A8S3UPD7"/>
<reference evidence="19" key="1">
    <citation type="submission" date="2021-03" db="EMBL/GenBank/DDBJ databases">
        <authorList>
            <person name="Bekaert M."/>
        </authorList>
    </citation>
    <scope>NUCLEOTIDE SEQUENCE</scope>
</reference>
<evidence type="ECO:0000256" key="1">
    <source>
        <dbReference type="ARBA" id="ARBA00001946"/>
    </source>
</evidence>
<keyword evidence="16" id="KW-0472">Membrane</keyword>
<evidence type="ECO:0000256" key="11">
    <source>
        <dbReference type="ARBA" id="ARBA00022805"/>
    </source>
</evidence>
<evidence type="ECO:0000256" key="8">
    <source>
        <dbReference type="ARBA" id="ARBA00022723"/>
    </source>
</evidence>
<keyword evidence="14" id="KW-1133">Transmembrane helix</keyword>
<dbReference type="Pfam" id="PF04548">
    <property type="entry name" value="AIG1"/>
    <property type="match status" value="1"/>
</dbReference>
<accession>A0A8S3UPD7</accession>
<evidence type="ECO:0000313" key="19">
    <source>
        <dbReference type="EMBL" id="CAG2244137.1"/>
    </source>
</evidence>
<comment type="caution">
    <text evidence="19">The sequence shown here is derived from an EMBL/GenBank/DDBJ whole genome shotgun (WGS) entry which is preliminary data.</text>
</comment>
<dbReference type="InterPro" id="IPR045058">
    <property type="entry name" value="GIMA/IAN/Toc"/>
</dbReference>
<dbReference type="OrthoDB" id="10061751at2759"/>
<feature type="domain" description="AIG1-type G" evidence="18">
    <location>
        <begin position="42"/>
        <end position="230"/>
    </location>
</feature>
<keyword evidence="13" id="KW-0653">Protein transport</keyword>
<keyword evidence="15" id="KW-0342">GTP-binding</keyword>
<dbReference type="Proteomes" id="UP000683360">
    <property type="component" value="Unassembled WGS sequence"/>
</dbReference>
<dbReference type="PANTHER" id="PTHR10903">
    <property type="entry name" value="GTPASE, IMAP FAMILY MEMBER-RELATED"/>
    <property type="match status" value="1"/>
</dbReference>
<comment type="subcellular location">
    <subcellularLocation>
        <location evidence="2">Membrane</location>
        <topology evidence="2">Single-pass membrane protein</topology>
    </subcellularLocation>
    <subcellularLocation>
        <location evidence="17">Plastid</location>
        <location evidence="17">Chloroplast outer membrane</location>
    </subcellularLocation>
</comment>
<dbReference type="SUPFAM" id="SSF52540">
    <property type="entry name" value="P-loop containing nucleoside triphosphate hydrolases"/>
    <property type="match status" value="1"/>
</dbReference>
<dbReference type="EMBL" id="CAJPWZ010002729">
    <property type="protein sequence ID" value="CAG2244137.1"/>
    <property type="molecule type" value="Genomic_DNA"/>
</dbReference>
<evidence type="ECO:0000256" key="16">
    <source>
        <dbReference type="ARBA" id="ARBA00023136"/>
    </source>
</evidence>
<evidence type="ECO:0000256" key="15">
    <source>
        <dbReference type="ARBA" id="ARBA00023134"/>
    </source>
</evidence>
<evidence type="ECO:0000256" key="14">
    <source>
        <dbReference type="ARBA" id="ARBA00022989"/>
    </source>
</evidence>
<protein>
    <recommendedName>
        <fullName evidence="18">AIG1-type G domain-containing protein</fullName>
    </recommendedName>
</protein>
<evidence type="ECO:0000256" key="2">
    <source>
        <dbReference type="ARBA" id="ARBA00004167"/>
    </source>
</evidence>
<evidence type="ECO:0000256" key="6">
    <source>
        <dbReference type="ARBA" id="ARBA00022640"/>
    </source>
</evidence>
<gene>
    <name evidence="19" type="ORF">MEDL_56269</name>
</gene>
<organism evidence="19 20">
    <name type="scientific">Mytilus edulis</name>
    <name type="common">Blue mussel</name>
    <dbReference type="NCBI Taxonomy" id="6550"/>
    <lineage>
        <taxon>Eukaryota</taxon>
        <taxon>Metazoa</taxon>
        <taxon>Spiralia</taxon>
        <taxon>Lophotrochozoa</taxon>
        <taxon>Mollusca</taxon>
        <taxon>Bivalvia</taxon>
        <taxon>Autobranchia</taxon>
        <taxon>Pteriomorphia</taxon>
        <taxon>Mytilida</taxon>
        <taxon>Mytiloidea</taxon>
        <taxon>Mytilidae</taxon>
        <taxon>Mytilinae</taxon>
        <taxon>Mytilus</taxon>
    </lineage>
</organism>
<evidence type="ECO:0000256" key="9">
    <source>
        <dbReference type="ARBA" id="ARBA00022741"/>
    </source>
</evidence>
<keyword evidence="9" id="KW-0547">Nucleotide-binding</keyword>
<comment type="cofactor">
    <cofactor evidence="1">
        <name>Mg(2+)</name>
        <dbReference type="ChEBI" id="CHEBI:18420"/>
    </cofactor>
</comment>
<keyword evidence="11" id="KW-1002">Plastid outer membrane</keyword>
<evidence type="ECO:0000313" key="20">
    <source>
        <dbReference type="Proteomes" id="UP000683360"/>
    </source>
</evidence>
<dbReference type="GO" id="GO:0015031">
    <property type="term" value="P:protein transport"/>
    <property type="evidence" value="ECO:0007669"/>
    <property type="project" value="UniProtKB-KW"/>
</dbReference>
<keyword evidence="12" id="KW-0460">Magnesium</keyword>
<keyword evidence="5" id="KW-0150">Chloroplast</keyword>
<sequence length="230" mass="26007">MDETEIPLTPDTPILTVHVDNSSNESVDDSLIDKSPDTASNGEFVSILLIGKAGSGKSTAGNIISGNVAFDVSPIAQLVTTECQEENIRINDVQVKLVDTPGFFNLKFENSIVQEKLGEYLKTHRHMFPLIFVLCIQNGVRFTKEDEDVIKYIEENFGSRVFQNLIVVFTGTGSMIYNNKDTHKEDMPKWFEKLQQRVEQRTFYFQNDTSENDNKVALFLATCQKLLKTQ</sequence>
<evidence type="ECO:0000256" key="7">
    <source>
        <dbReference type="ARBA" id="ARBA00022692"/>
    </source>
</evidence>
<keyword evidence="7" id="KW-0812">Transmembrane</keyword>
<name>A0A8S3UPD7_MYTED</name>
<proteinExistence type="inferred from homology"/>
<dbReference type="GO" id="GO:0016787">
    <property type="term" value="F:hydrolase activity"/>
    <property type="evidence" value="ECO:0007669"/>
    <property type="project" value="UniProtKB-KW"/>
</dbReference>
<dbReference type="PANTHER" id="PTHR10903:SF135">
    <property type="entry name" value="TRANSLOCASE OF CHLOROPLAST 120, CHLOROPLASTIC-RELATED"/>
    <property type="match status" value="1"/>
</dbReference>
<keyword evidence="8" id="KW-0479">Metal-binding</keyword>
<evidence type="ECO:0000256" key="10">
    <source>
        <dbReference type="ARBA" id="ARBA00022801"/>
    </source>
</evidence>
<dbReference type="InterPro" id="IPR006703">
    <property type="entry name" value="G_AIG1"/>
</dbReference>
<evidence type="ECO:0000256" key="12">
    <source>
        <dbReference type="ARBA" id="ARBA00022842"/>
    </source>
</evidence>
<keyword evidence="10" id="KW-0378">Hydrolase</keyword>
<evidence type="ECO:0000256" key="4">
    <source>
        <dbReference type="ARBA" id="ARBA00022448"/>
    </source>
</evidence>
<dbReference type="GO" id="GO:0005525">
    <property type="term" value="F:GTP binding"/>
    <property type="evidence" value="ECO:0007669"/>
    <property type="project" value="UniProtKB-KW"/>
</dbReference>
<keyword evidence="6" id="KW-0934">Plastid</keyword>
<dbReference type="GO" id="GO:0016020">
    <property type="term" value="C:membrane"/>
    <property type="evidence" value="ECO:0007669"/>
    <property type="project" value="UniProtKB-SubCell"/>
</dbReference>
<dbReference type="GO" id="GO:0046872">
    <property type="term" value="F:metal ion binding"/>
    <property type="evidence" value="ECO:0007669"/>
    <property type="project" value="UniProtKB-KW"/>
</dbReference>
<keyword evidence="20" id="KW-1185">Reference proteome</keyword>
<evidence type="ECO:0000256" key="13">
    <source>
        <dbReference type="ARBA" id="ARBA00022927"/>
    </source>
</evidence>
<evidence type="ECO:0000256" key="17">
    <source>
        <dbReference type="ARBA" id="ARBA00024013"/>
    </source>
</evidence>
<evidence type="ECO:0000259" key="18">
    <source>
        <dbReference type="PROSITE" id="PS51720"/>
    </source>
</evidence>
<dbReference type="PROSITE" id="PS51720">
    <property type="entry name" value="G_AIG1"/>
    <property type="match status" value="1"/>
</dbReference>
<comment type="similarity">
    <text evidence="3">Belongs to the TRAFAC class TrmE-Era-EngA-EngB-Septin-like GTPase superfamily. AIG1/Toc34/Toc159-like paraseptin GTPase family. IAN subfamily.</text>
</comment>
<keyword evidence="4" id="KW-0813">Transport</keyword>